<evidence type="ECO:0000313" key="2">
    <source>
        <dbReference type="EMBL" id="WRQ85664.1"/>
    </source>
</evidence>
<evidence type="ECO:0008006" key="4">
    <source>
        <dbReference type="Google" id="ProtNLM"/>
    </source>
</evidence>
<gene>
    <name evidence="2" type="ORF">K1X11_012700</name>
</gene>
<organism evidence="2 3">
    <name type="scientific">Actomonas aquatica</name>
    <dbReference type="NCBI Taxonomy" id="2866162"/>
    <lineage>
        <taxon>Bacteria</taxon>
        <taxon>Pseudomonadati</taxon>
        <taxon>Verrucomicrobiota</taxon>
        <taxon>Opitutia</taxon>
        <taxon>Opitutales</taxon>
        <taxon>Opitutaceae</taxon>
        <taxon>Actomonas</taxon>
    </lineage>
</organism>
<reference evidence="2 3" key="1">
    <citation type="submission" date="2021-08" db="EMBL/GenBank/DDBJ databases">
        <authorList>
            <person name="Zhang D."/>
            <person name="Zhang A."/>
            <person name="Wang L."/>
        </authorList>
    </citation>
    <scope>NUCLEOTIDE SEQUENCE [LARGE SCALE GENOMIC DNA]</scope>
    <source>
        <strain evidence="2 3">WL0086</strain>
    </source>
</reference>
<evidence type="ECO:0000313" key="3">
    <source>
        <dbReference type="Proteomes" id="UP000738431"/>
    </source>
</evidence>
<name>A0ABZ1C1Z8_9BACT</name>
<keyword evidence="1" id="KW-0812">Transmembrane</keyword>
<dbReference type="EMBL" id="CP139781">
    <property type="protein sequence ID" value="WRQ85664.1"/>
    <property type="molecule type" value="Genomic_DNA"/>
</dbReference>
<dbReference type="RefSeq" id="WP_221032795.1">
    <property type="nucleotide sequence ID" value="NZ_CP139781.1"/>
</dbReference>
<dbReference type="Proteomes" id="UP000738431">
    <property type="component" value="Chromosome"/>
</dbReference>
<keyword evidence="1" id="KW-0472">Membrane</keyword>
<accession>A0ABZ1C1Z8</accession>
<keyword evidence="3" id="KW-1185">Reference proteome</keyword>
<keyword evidence="1" id="KW-1133">Transmembrane helix</keyword>
<protein>
    <recommendedName>
        <fullName evidence="4">Anti-sigma factor</fullName>
    </recommendedName>
</protein>
<sequence length="338" mass="36420">MSAERDQFEQLVIACLEAPDDTTARAQLDALLTAHPEWIADRTEIETLWHAAHLTAPTLGETPVPNAPALPPEIEARLMEAHSNTAKVVRVSFRTSWWMAAAAAIAVLLTLFLWPRGGGGWTLDAQGQLTTRDAADALLAYADGQWTQVGAWDTTIDPAQRATLEYLTGQATNAKPSRPRSANAVEVWSPLRIHSGDTEFLLYSPIDRTVQLEVRAFESSAPLWSTSVTLTAGQPQSVPAPSLPPAVAYDLFLTPADSPLAQQHLRFGQTIATPSADTPVPLWAAQNLLQNNPPVGELIVRLLPAAKDSAGARQLLRAIAAGYDLPNLAAYVGKLHSE</sequence>
<evidence type="ECO:0000256" key="1">
    <source>
        <dbReference type="SAM" id="Phobius"/>
    </source>
</evidence>
<feature type="transmembrane region" description="Helical" evidence="1">
    <location>
        <begin position="97"/>
        <end position="114"/>
    </location>
</feature>
<reference evidence="2 3" key="2">
    <citation type="submission" date="2023-12" db="EMBL/GenBank/DDBJ databases">
        <title>Description of an unclassified Opitutus bacterium of Verrucomicrobiota.</title>
        <authorList>
            <person name="Zhang D.-F."/>
        </authorList>
    </citation>
    <scope>NUCLEOTIDE SEQUENCE [LARGE SCALE GENOMIC DNA]</scope>
    <source>
        <strain evidence="2 3">WL0086</strain>
    </source>
</reference>
<proteinExistence type="predicted"/>